<name>A0A250G5J8_9FLAO</name>
<keyword evidence="1" id="KW-0175">Coiled coil</keyword>
<dbReference type="AlphaFoldDB" id="A0A250G5J8"/>
<evidence type="ECO:0000313" key="3">
    <source>
        <dbReference type="Proteomes" id="UP000243136"/>
    </source>
</evidence>
<feature type="coiled-coil region" evidence="1">
    <location>
        <begin position="5"/>
        <end position="39"/>
    </location>
</feature>
<reference evidence="3" key="1">
    <citation type="submission" date="2017-06" db="EMBL/GenBank/DDBJ databases">
        <title>Capnocytophaga spp. assemblies.</title>
        <authorList>
            <person name="Gulvik C.A."/>
        </authorList>
    </citation>
    <scope>NUCLEOTIDE SEQUENCE [LARGE SCALE GENOMIC DNA]</scope>
    <source>
        <strain evidence="3">H5594</strain>
    </source>
</reference>
<dbReference type="Proteomes" id="UP000243136">
    <property type="component" value="Chromosome"/>
</dbReference>
<protein>
    <submittedName>
        <fullName evidence="2">Uncharacterized protein</fullName>
    </submittedName>
</protein>
<sequence>MENQLQDKEVVISNLKEQLETIESEIEEKDRVIEIYEKEIEYHKSKVEFTSNLFETYKTGTGCCVSGKTYLTGEYYVCGAENIFEFYQKLIQRYEKICFDRR</sequence>
<organism evidence="2 3">
    <name type="scientific">Capnocytophaga canimorsus</name>
    <dbReference type="NCBI Taxonomy" id="28188"/>
    <lineage>
        <taxon>Bacteria</taxon>
        <taxon>Pseudomonadati</taxon>
        <taxon>Bacteroidota</taxon>
        <taxon>Flavobacteriia</taxon>
        <taxon>Flavobacteriales</taxon>
        <taxon>Flavobacteriaceae</taxon>
        <taxon>Capnocytophaga</taxon>
    </lineage>
</organism>
<accession>A0A250G5J8</accession>
<gene>
    <name evidence="2" type="ORF">CGC56_10110</name>
</gene>
<evidence type="ECO:0000256" key="1">
    <source>
        <dbReference type="SAM" id="Coils"/>
    </source>
</evidence>
<dbReference type="EMBL" id="CP022388">
    <property type="protein sequence ID" value="ATA92481.1"/>
    <property type="molecule type" value="Genomic_DNA"/>
</dbReference>
<evidence type="ECO:0000313" key="2">
    <source>
        <dbReference type="EMBL" id="ATA92481.1"/>
    </source>
</evidence>
<proteinExistence type="predicted"/>